<dbReference type="EMBL" id="BMAV01011418">
    <property type="protein sequence ID" value="GFY57281.1"/>
    <property type="molecule type" value="Genomic_DNA"/>
</dbReference>
<accession>A0A8X6XTH4</accession>
<organism evidence="2 3">
    <name type="scientific">Trichonephila inaurata madagascariensis</name>
    <dbReference type="NCBI Taxonomy" id="2747483"/>
    <lineage>
        <taxon>Eukaryota</taxon>
        <taxon>Metazoa</taxon>
        <taxon>Ecdysozoa</taxon>
        <taxon>Arthropoda</taxon>
        <taxon>Chelicerata</taxon>
        <taxon>Arachnida</taxon>
        <taxon>Araneae</taxon>
        <taxon>Araneomorphae</taxon>
        <taxon>Entelegynae</taxon>
        <taxon>Araneoidea</taxon>
        <taxon>Nephilidae</taxon>
        <taxon>Trichonephila</taxon>
        <taxon>Trichonephila inaurata</taxon>
    </lineage>
</organism>
<dbReference type="AlphaFoldDB" id="A0A8X6XTH4"/>
<evidence type="ECO:0000256" key="1">
    <source>
        <dbReference type="SAM" id="MobiDB-lite"/>
    </source>
</evidence>
<dbReference type="OrthoDB" id="1728974at2759"/>
<feature type="region of interest" description="Disordered" evidence="1">
    <location>
        <begin position="45"/>
        <end position="79"/>
    </location>
</feature>
<dbReference type="Proteomes" id="UP000886998">
    <property type="component" value="Unassembled WGS sequence"/>
</dbReference>
<sequence length="124" mass="14254">MEKNSSARVIAQRGCLSQSIFYRILAARQASAYHLHRVQLLQSEDYPLQRTQRQEQAKRQSALRAGESTSQRQERLDGHTELQATLRAVESTSQKQEQLEGQAKRQATLRVSKMPFQTQIDLDE</sequence>
<name>A0A8X6XTH4_9ARAC</name>
<protein>
    <submittedName>
        <fullName evidence="2">Uncharacterized protein</fullName>
    </submittedName>
</protein>
<keyword evidence="3" id="KW-1185">Reference proteome</keyword>
<evidence type="ECO:0000313" key="3">
    <source>
        <dbReference type="Proteomes" id="UP000886998"/>
    </source>
</evidence>
<gene>
    <name evidence="2" type="ORF">TNIN_455641</name>
</gene>
<comment type="caution">
    <text evidence="2">The sequence shown here is derived from an EMBL/GenBank/DDBJ whole genome shotgun (WGS) entry which is preliminary data.</text>
</comment>
<proteinExistence type="predicted"/>
<evidence type="ECO:0000313" key="2">
    <source>
        <dbReference type="EMBL" id="GFY57281.1"/>
    </source>
</evidence>
<reference evidence="2" key="1">
    <citation type="submission" date="2020-08" db="EMBL/GenBank/DDBJ databases">
        <title>Multicomponent nature underlies the extraordinary mechanical properties of spider dragline silk.</title>
        <authorList>
            <person name="Kono N."/>
            <person name="Nakamura H."/>
            <person name="Mori M."/>
            <person name="Yoshida Y."/>
            <person name="Ohtoshi R."/>
            <person name="Malay A.D."/>
            <person name="Moran D.A.P."/>
            <person name="Tomita M."/>
            <person name="Numata K."/>
            <person name="Arakawa K."/>
        </authorList>
    </citation>
    <scope>NUCLEOTIDE SEQUENCE</scope>
</reference>